<evidence type="ECO:0000313" key="6">
    <source>
        <dbReference type="Proteomes" id="UP000824109"/>
    </source>
</evidence>
<keyword evidence="1" id="KW-0677">Repeat</keyword>
<organism evidence="5 6">
    <name type="scientific">Candidatus Ornithomonoglobus merdipullorum</name>
    <dbReference type="NCBI Taxonomy" id="2840895"/>
    <lineage>
        <taxon>Bacteria</taxon>
        <taxon>Bacillati</taxon>
        <taxon>Bacillota</taxon>
        <taxon>Clostridia</taxon>
        <taxon>Candidatus Ornithomonoglobus</taxon>
    </lineage>
</organism>
<evidence type="ECO:0000313" key="5">
    <source>
        <dbReference type="EMBL" id="HIU57412.1"/>
    </source>
</evidence>
<feature type="chain" id="PRO_5038564122" evidence="3">
    <location>
        <begin position="22"/>
        <end position="557"/>
    </location>
</feature>
<accession>A0A9D1SF59</accession>
<reference evidence="5" key="1">
    <citation type="submission" date="2020-10" db="EMBL/GenBank/DDBJ databases">
        <authorList>
            <person name="Gilroy R."/>
        </authorList>
    </citation>
    <scope>NUCLEOTIDE SEQUENCE</scope>
    <source>
        <strain evidence="5">USAMLcec3-3695</strain>
    </source>
</reference>
<feature type="signal peptide" evidence="3">
    <location>
        <begin position="1"/>
        <end position="21"/>
    </location>
</feature>
<evidence type="ECO:0000256" key="3">
    <source>
        <dbReference type="SAM" id="SignalP"/>
    </source>
</evidence>
<dbReference type="PANTHER" id="PTHR43308:SF1">
    <property type="entry name" value="OUTER MEMBRANE PROTEIN ALPHA"/>
    <property type="match status" value="1"/>
</dbReference>
<dbReference type="AlphaFoldDB" id="A0A9D1SF59"/>
<comment type="caution">
    <text evidence="5">The sequence shown here is derived from an EMBL/GenBank/DDBJ whole genome shotgun (WGS) entry which is preliminary data.</text>
</comment>
<dbReference type="PROSITE" id="PS51272">
    <property type="entry name" value="SLH"/>
    <property type="match status" value="3"/>
</dbReference>
<feature type="compositionally biased region" description="Polar residues" evidence="2">
    <location>
        <begin position="360"/>
        <end position="369"/>
    </location>
</feature>
<dbReference type="EMBL" id="DVNB01000067">
    <property type="protein sequence ID" value="HIU57412.1"/>
    <property type="molecule type" value="Genomic_DNA"/>
</dbReference>
<protein>
    <submittedName>
        <fullName evidence="5">S-layer homology domain-containing protein</fullName>
    </submittedName>
</protein>
<feature type="domain" description="SLH" evidence="4">
    <location>
        <begin position="441"/>
        <end position="500"/>
    </location>
</feature>
<dbReference type="PANTHER" id="PTHR43308">
    <property type="entry name" value="OUTER MEMBRANE PROTEIN ALPHA-RELATED"/>
    <property type="match status" value="1"/>
</dbReference>
<proteinExistence type="predicted"/>
<evidence type="ECO:0000256" key="2">
    <source>
        <dbReference type="SAM" id="MobiDB-lite"/>
    </source>
</evidence>
<keyword evidence="3" id="KW-0732">Signal</keyword>
<evidence type="ECO:0000256" key="1">
    <source>
        <dbReference type="ARBA" id="ARBA00022737"/>
    </source>
</evidence>
<dbReference type="Pfam" id="PF00395">
    <property type="entry name" value="SLH"/>
    <property type="match status" value="3"/>
</dbReference>
<feature type="domain" description="SLH" evidence="4">
    <location>
        <begin position="501"/>
        <end position="557"/>
    </location>
</feature>
<name>A0A9D1SF59_9FIRM</name>
<dbReference type="InterPro" id="IPR051465">
    <property type="entry name" value="Cell_Envelope_Struct_Comp"/>
</dbReference>
<feature type="region of interest" description="Disordered" evidence="2">
    <location>
        <begin position="324"/>
        <end position="369"/>
    </location>
</feature>
<feature type="compositionally biased region" description="Gly residues" evidence="2">
    <location>
        <begin position="326"/>
        <end position="355"/>
    </location>
</feature>
<reference evidence="5" key="2">
    <citation type="journal article" date="2021" name="PeerJ">
        <title>Extensive microbial diversity within the chicken gut microbiome revealed by metagenomics and culture.</title>
        <authorList>
            <person name="Gilroy R."/>
            <person name="Ravi A."/>
            <person name="Getino M."/>
            <person name="Pursley I."/>
            <person name="Horton D.L."/>
            <person name="Alikhan N.F."/>
            <person name="Baker D."/>
            <person name="Gharbi K."/>
            <person name="Hall N."/>
            <person name="Watson M."/>
            <person name="Adriaenssens E.M."/>
            <person name="Foster-Nyarko E."/>
            <person name="Jarju S."/>
            <person name="Secka A."/>
            <person name="Antonio M."/>
            <person name="Oren A."/>
            <person name="Chaudhuri R.R."/>
            <person name="La Ragione R."/>
            <person name="Hildebrand F."/>
            <person name="Pallen M.J."/>
        </authorList>
    </citation>
    <scope>NUCLEOTIDE SEQUENCE</scope>
    <source>
        <strain evidence="5">USAMLcec3-3695</strain>
    </source>
</reference>
<sequence length="557" mass="58152">MKKIIISAAAAAVLLSNAAYAVEPEIEFDYNSGKLTIQGTTEKPNETITLNILKPGVDIEQLYGENGESILHNDYTVTDGSGRYVFNISIPEGTEKGQYIGYIGASSFDSPEEFTLAYMSGEEYSEAIERLSAAAGDADEFKKVLSEIGSEIGFTNSLTDSVDADETAELLRNAVSELGLSTTDSGENKRIYDTVTVIQAFNENKMTDFADYADSILIDNENTIGFYKDIISGGSGEQVFINAMSGKNISGIDEFETALEDAVMISVARYPDGIGNIEKVLKEYKDRTGAKTESAKNANYSAVAGRTYSSVDALIEAFNDSVESNGSGGGSGSGGGGGSTGGGGGGGSTGGGGGSVSSSHGNIASPINPSNPTAAELGIKFEDLNSVPWAYEAISKLFSAGVISGRSETIFAPNDFVTREEFAKLVVTAFGFNDDNFTNNYIDVPAGAWYEQYVCSATEHGICNGVGDSGFGVGANITRQDMCVMIYNAIKANGDSLASGEITFSDAADIAGYAAEAVGALANAGIVNGVGDNMFDPNGTATRAQAAVIINNALEMR</sequence>
<dbReference type="Proteomes" id="UP000824109">
    <property type="component" value="Unassembled WGS sequence"/>
</dbReference>
<dbReference type="InterPro" id="IPR001119">
    <property type="entry name" value="SLH_dom"/>
</dbReference>
<gene>
    <name evidence="5" type="ORF">IAA61_06325</name>
</gene>
<feature type="domain" description="SLH" evidence="4">
    <location>
        <begin position="377"/>
        <end position="440"/>
    </location>
</feature>
<evidence type="ECO:0000259" key="4">
    <source>
        <dbReference type="PROSITE" id="PS51272"/>
    </source>
</evidence>